<feature type="compositionally biased region" description="Polar residues" evidence="1">
    <location>
        <begin position="643"/>
        <end position="652"/>
    </location>
</feature>
<feature type="region of interest" description="Disordered" evidence="1">
    <location>
        <begin position="611"/>
        <end position="657"/>
    </location>
</feature>
<evidence type="ECO:0000313" key="2">
    <source>
        <dbReference type="EMBL" id="GEU79045.1"/>
    </source>
</evidence>
<dbReference type="EMBL" id="BKCJ010007795">
    <property type="protein sequence ID" value="GEU79045.1"/>
    <property type="molecule type" value="Genomic_DNA"/>
</dbReference>
<organism evidence="2">
    <name type="scientific">Tanacetum cinerariifolium</name>
    <name type="common">Dalmatian daisy</name>
    <name type="synonym">Chrysanthemum cinerariifolium</name>
    <dbReference type="NCBI Taxonomy" id="118510"/>
    <lineage>
        <taxon>Eukaryota</taxon>
        <taxon>Viridiplantae</taxon>
        <taxon>Streptophyta</taxon>
        <taxon>Embryophyta</taxon>
        <taxon>Tracheophyta</taxon>
        <taxon>Spermatophyta</taxon>
        <taxon>Magnoliopsida</taxon>
        <taxon>eudicotyledons</taxon>
        <taxon>Gunneridae</taxon>
        <taxon>Pentapetalae</taxon>
        <taxon>asterids</taxon>
        <taxon>campanulids</taxon>
        <taxon>Asterales</taxon>
        <taxon>Asteraceae</taxon>
        <taxon>Asteroideae</taxon>
        <taxon>Anthemideae</taxon>
        <taxon>Anthemidinae</taxon>
        <taxon>Tanacetum</taxon>
    </lineage>
</organism>
<accession>A0A6L2N312</accession>
<name>A0A6L2N312_TANCI</name>
<sequence>MSRANSQAIIVFEEQLVSRANRLVIKKKNERVASDSDITDTMLRFVIEILKHHKLYKLVSLTANVLIIYLHQFWTTINHNPNNHTFTFELDTYTFTLTPGLLRTVLQLSPPDPNNTYTIPPLENQILGFIKTLGYDEDPDTKMLVVSKMVTTRLHQPWRAILSVLNRILTEEFELQTVNRSSRPSKMSKLLYTRFTKFIINHFLSCNKSIPHRSNSELHSTQDDQPVTKLSNTIKGDYKFGMEIPDTMINDAIKKSTGYKYHIAKKKESTKDKIVDEQEDQRVSPVKSRRGKGFMCYGDQVVNVPNKLKKDDERRKTRTLTIAEETVVAELKKMQAVIGEGSSNAHNKHNVDSDTNSDALLHSSCLEESDNETDDAENFDMDLFDDNLDGDNDAARFDLLNETPANELTDLVSNQVYTDAQTTSEIHPEGNHELTSYISCEYEVPLGTHVDVQATNILLQEMFPDENAHHIPSLPAKKIPYTTTTPQPNSLQTKAKKLMQKAEKNMRKINFKKASSDSLPTHIPKPVANYVRPRLNTFVLDVMKNNQIDLSTQSSTSTDDLLEIDLKLKLLNRIHENKTNTTHPTNQKLYDTLYESVCLDHDVLNAQDAEPSFHKRSHDNQDPPNNCEGESKKKKRKDVGEPSSRSSRQNKSLVVHAQVDTPAIQTLDLEDEYIRTRPDLEWYTKSGSTGAAKRKTTWFDFLLKSDIDQNENHILGPSTVAIANKLKEIIQKDELTIADLEAVLTEAKWSSDKDEVSKPRIFERRVSKNTKPHPFLYNDFYYLVCLSTEENYTTSITKHYAARYYKQEISTRTEGNAYSDLKIKSVVRIVVKKKWGYCFLTSVVVRRSDDNEYEFIYADLPRLSLNDVEDTKLNEVKKFCDGTLIKIHENLVDMVKKNKLGTGNKRLKGRDWTDIDVKKSNEMVDKIDKTLKRREKLEEARGVCWRKTQDC</sequence>
<evidence type="ECO:0000256" key="1">
    <source>
        <dbReference type="SAM" id="MobiDB-lite"/>
    </source>
</evidence>
<comment type="caution">
    <text evidence="2">The sequence shown here is derived from an EMBL/GenBank/DDBJ whole genome shotgun (WGS) entry which is preliminary data.</text>
</comment>
<protein>
    <submittedName>
        <fullName evidence="2">Uncharacterized protein</fullName>
    </submittedName>
</protein>
<dbReference type="AlphaFoldDB" id="A0A6L2N312"/>
<reference evidence="2" key="1">
    <citation type="journal article" date="2019" name="Sci. Rep.">
        <title>Draft genome of Tanacetum cinerariifolium, the natural source of mosquito coil.</title>
        <authorList>
            <person name="Yamashiro T."/>
            <person name="Shiraishi A."/>
            <person name="Satake H."/>
            <person name="Nakayama K."/>
        </authorList>
    </citation>
    <scope>NUCLEOTIDE SEQUENCE</scope>
</reference>
<gene>
    <name evidence="2" type="ORF">Tci_051023</name>
</gene>
<proteinExistence type="predicted"/>